<dbReference type="InterPro" id="IPR050229">
    <property type="entry name" value="GlpE_sulfurtransferase"/>
</dbReference>
<keyword evidence="1" id="KW-0812">Transmembrane</keyword>
<dbReference type="EMBL" id="CP040428">
    <property type="protein sequence ID" value="QCT22509.1"/>
    <property type="molecule type" value="Genomic_DNA"/>
</dbReference>
<evidence type="ECO:0000259" key="2">
    <source>
        <dbReference type="PROSITE" id="PS50206"/>
    </source>
</evidence>
<dbReference type="SUPFAM" id="SSF52821">
    <property type="entry name" value="Rhodanese/Cell cycle control phosphatase"/>
    <property type="match status" value="1"/>
</dbReference>
<gene>
    <name evidence="3" type="ORF">FEM41_24160</name>
</gene>
<keyword evidence="1" id="KW-0472">Membrane</keyword>
<dbReference type="Proteomes" id="UP000302163">
    <property type="component" value="Chromosome"/>
</dbReference>
<dbReference type="RefSeq" id="WP_138099017.1">
    <property type="nucleotide sequence ID" value="NZ_CP040428.1"/>
</dbReference>
<keyword evidence="4" id="KW-1185">Reference proteome</keyword>
<dbReference type="OrthoDB" id="1445766at2"/>
<protein>
    <submittedName>
        <fullName evidence="3">DUF2892 domain-containing protein</fullName>
    </submittedName>
</protein>
<reference evidence="3 4" key="1">
    <citation type="submission" date="2019-05" db="EMBL/GenBank/DDBJ databases">
        <title>Complete genome sequence of Izhakiella calystegiae KSNA2, an endophyte isolated from beach morning glory (Calystegia soldanella).</title>
        <authorList>
            <person name="Jiang L."/>
            <person name="Jeong J.C."/>
            <person name="Kim C.Y."/>
            <person name="Kim D.H."/>
            <person name="Kim S.W."/>
            <person name="Lee j."/>
        </authorList>
    </citation>
    <scope>NUCLEOTIDE SEQUENCE [LARGE SCALE GENOMIC DNA]</scope>
    <source>
        <strain evidence="3 4">KSNA2</strain>
    </source>
</reference>
<keyword evidence="1" id="KW-1133">Transmembrane helix</keyword>
<sequence length="174" mass="18668">MSLTSALPKEIQQINQQGALIVDIRERDEFRREHIPDAISLPLSEIQAGAKLAGSSPAQPMIFHCQAGSRTRQNADALARLAEPARVILMDGGINAWKQAGLPTVKVSKQPLPLMRQVQIAAGSLILAGVIAGYSISPGFFLLPAFVGAGLTFAGISGWCGMAILLEKMPWNRR</sequence>
<dbReference type="InterPro" id="IPR001763">
    <property type="entry name" value="Rhodanese-like_dom"/>
</dbReference>
<dbReference type="Gene3D" id="6.10.140.1340">
    <property type="match status" value="1"/>
</dbReference>
<organism evidence="3 4">
    <name type="scientific">Jejubacter calystegiae</name>
    <dbReference type="NCBI Taxonomy" id="2579935"/>
    <lineage>
        <taxon>Bacteria</taxon>
        <taxon>Pseudomonadati</taxon>
        <taxon>Pseudomonadota</taxon>
        <taxon>Gammaproteobacteria</taxon>
        <taxon>Enterobacterales</taxon>
        <taxon>Enterobacteriaceae</taxon>
        <taxon>Jejubacter</taxon>
    </lineage>
</organism>
<dbReference type="KEGG" id="izh:FEM41_24160"/>
<name>A0A4P8YNR0_9ENTR</name>
<dbReference type="PANTHER" id="PTHR43031:SF18">
    <property type="entry name" value="RHODANESE-RELATED SULFURTRANSFERASES"/>
    <property type="match status" value="1"/>
</dbReference>
<proteinExistence type="predicted"/>
<feature type="transmembrane region" description="Helical" evidence="1">
    <location>
        <begin position="142"/>
        <end position="166"/>
    </location>
</feature>
<evidence type="ECO:0000256" key="1">
    <source>
        <dbReference type="SAM" id="Phobius"/>
    </source>
</evidence>
<evidence type="ECO:0000313" key="4">
    <source>
        <dbReference type="Proteomes" id="UP000302163"/>
    </source>
</evidence>
<evidence type="ECO:0000313" key="3">
    <source>
        <dbReference type="EMBL" id="QCT22509.1"/>
    </source>
</evidence>
<dbReference type="SMART" id="SM00450">
    <property type="entry name" value="RHOD"/>
    <property type="match status" value="1"/>
</dbReference>
<accession>A0A4P8YNR0</accession>
<dbReference type="Gene3D" id="3.40.250.10">
    <property type="entry name" value="Rhodanese-like domain"/>
    <property type="match status" value="1"/>
</dbReference>
<dbReference type="InterPro" id="IPR036873">
    <property type="entry name" value="Rhodanese-like_dom_sf"/>
</dbReference>
<feature type="domain" description="Rhodanese" evidence="2">
    <location>
        <begin position="15"/>
        <end position="106"/>
    </location>
</feature>
<dbReference type="Pfam" id="PF11127">
    <property type="entry name" value="YgaP-like_TM"/>
    <property type="match status" value="1"/>
</dbReference>
<dbReference type="PROSITE" id="PS50206">
    <property type="entry name" value="RHODANESE_3"/>
    <property type="match status" value="1"/>
</dbReference>
<dbReference type="Pfam" id="PF00581">
    <property type="entry name" value="Rhodanese"/>
    <property type="match status" value="1"/>
</dbReference>
<dbReference type="InterPro" id="IPR021309">
    <property type="entry name" value="YgaP-like_TM"/>
</dbReference>
<dbReference type="PANTHER" id="PTHR43031">
    <property type="entry name" value="FAD-DEPENDENT OXIDOREDUCTASE"/>
    <property type="match status" value="1"/>
</dbReference>
<dbReference type="AlphaFoldDB" id="A0A4P8YNR0"/>
<feature type="transmembrane region" description="Helical" evidence="1">
    <location>
        <begin position="118"/>
        <end position="136"/>
    </location>
</feature>